<protein>
    <submittedName>
        <fullName evidence="1">Uncharacterized protein</fullName>
    </submittedName>
</protein>
<accession>A0A916E1W3</accession>
<name>A0A916E1W3_9GLOM</name>
<proteinExistence type="predicted"/>
<gene>
    <name evidence="1" type="ORF">CHRIB12_LOCUS5228</name>
</gene>
<comment type="caution">
    <text evidence="1">The sequence shown here is derived from an EMBL/GenBank/DDBJ whole genome shotgun (WGS) entry which is preliminary data.</text>
</comment>
<organism evidence="1 2">
    <name type="scientific">Rhizophagus irregularis</name>
    <dbReference type="NCBI Taxonomy" id="588596"/>
    <lineage>
        <taxon>Eukaryota</taxon>
        <taxon>Fungi</taxon>
        <taxon>Fungi incertae sedis</taxon>
        <taxon>Mucoromycota</taxon>
        <taxon>Glomeromycotina</taxon>
        <taxon>Glomeromycetes</taxon>
        <taxon>Glomerales</taxon>
        <taxon>Glomeraceae</taxon>
        <taxon>Rhizophagus</taxon>
    </lineage>
</organism>
<dbReference type="OrthoDB" id="2361824at2759"/>
<evidence type="ECO:0000313" key="2">
    <source>
        <dbReference type="Proteomes" id="UP000684084"/>
    </source>
</evidence>
<evidence type="ECO:0000313" key="1">
    <source>
        <dbReference type="EMBL" id="CAB5351631.1"/>
    </source>
</evidence>
<dbReference type="EMBL" id="CAGKOT010000008">
    <property type="protein sequence ID" value="CAB5351631.1"/>
    <property type="molecule type" value="Genomic_DNA"/>
</dbReference>
<sequence length="88" mass="10340">MKIILEILKAADELCISELIDHIQEFLLYNPELILSNLVLIHQFVKEYEHFTELQTFCLNTINQDPAIFFETKDFITIDQSLLLSILK</sequence>
<dbReference type="AlphaFoldDB" id="A0A916E1W3"/>
<reference evidence="1" key="1">
    <citation type="submission" date="2020-05" db="EMBL/GenBank/DDBJ databases">
        <authorList>
            <person name="Rincon C."/>
            <person name="Sanders R I."/>
            <person name="Robbins C."/>
            <person name="Chaturvedi A."/>
        </authorList>
    </citation>
    <scope>NUCLEOTIDE SEQUENCE</scope>
    <source>
        <strain evidence="1">CHB12</strain>
    </source>
</reference>
<dbReference type="Proteomes" id="UP000684084">
    <property type="component" value="Unassembled WGS sequence"/>
</dbReference>